<dbReference type="EMBL" id="AP009152">
    <property type="protein sequence ID" value="BAG28631.1"/>
    <property type="molecule type" value="Genomic_DNA"/>
</dbReference>
<reference evidence="2 3" key="1">
    <citation type="journal article" date="2008" name="J. Bacteriol.">
        <title>Complete genome sequence of the soil actinomycete Kocuria rhizophila.</title>
        <authorList>
            <person name="Takarada H."/>
            <person name="Sekine M."/>
            <person name="Kosugi H."/>
            <person name="Matsuo Y."/>
            <person name="Fujisawa T."/>
            <person name="Omata S."/>
            <person name="Kishi E."/>
            <person name="Shimizu A."/>
            <person name="Tsukatani N."/>
            <person name="Tanikawa S."/>
            <person name="Fujita N."/>
            <person name="Harayama S."/>
        </authorList>
    </citation>
    <scope>NUCLEOTIDE SEQUENCE [LARGE SCALE GENOMIC DNA]</scope>
    <source>
        <strain evidence="3">ATCC 9341 / DSM 348 / NBRC 103217 / DC2201</strain>
    </source>
</reference>
<proteinExistence type="predicted"/>
<protein>
    <recommendedName>
        <fullName evidence="1">Glycosyl transferase family 25 domain-containing protein</fullName>
    </recommendedName>
</protein>
<dbReference type="CAZy" id="GT25">
    <property type="family name" value="Glycosyltransferase Family 25"/>
</dbReference>
<name>B2GFF1_KOCRD</name>
<feature type="domain" description="Glycosyl transferase family 25" evidence="1">
    <location>
        <begin position="2"/>
        <end position="175"/>
    </location>
</feature>
<sequence length="177" mass="19374">MVVSLADSDRRPGFFAQPLGEIFEVFDAFHGATQDWTPYFDAERFAGNYLRPPDPAEIGCAISHAQVIRAFAAEPGDDADLLLVAEDDARFTADLPCALRAVTEGPLPHDVVVLTDGLSLDPALHRRRFLTSISQLSLLSRTVSGPERRHRIGRFAGQGDCSGLYLMTRGGARKFDD</sequence>
<organism evidence="2 3">
    <name type="scientific">Kocuria rhizophila (strain ATCC 9341 / DSM 348 / NBRC 103217 / DC2201)</name>
    <dbReference type="NCBI Taxonomy" id="378753"/>
    <lineage>
        <taxon>Bacteria</taxon>
        <taxon>Bacillati</taxon>
        <taxon>Actinomycetota</taxon>
        <taxon>Actinomycetes</taxon>
        <taxon>Micrococcales</taxon>
        <taxon>Micrococcaceae</taxon>
        <taxon>Kocuria</taxon>
    </lineage>
</organism>
<evidence type="ECO:0000313" key="3">
    <source>
        <dbReference type="Proteomes" id="UP000008838"/>
    </source>
</evidence>
<dbReference type="eggNOG" id="COG3306">
    <property type="taxonomic scope" value="Bacteria"/>
</dbReference>
<evidence type="ECO:0000259" key="1">
    <source>
        <dbReference type="Pfam" id="PF01755"/>
    </source>
</evidence>
<dbReference type="OrthoDB" id="4966805at2"/>
<dbReference type="InterPro" id="IPR002654">
    <property type="entry name" value="Glyco_trans_25"/>
</dbReference>
<dbReference type="Proteomes" id="UP000008838">
    <property type="component" value="Chromosome"/>
</dbReference>
<dbReference type="HOGENOM" id="CLU_1515981_0_0_11"/>
<dbReference type="KEGG" id="krh:KRH_02840"/>
<gene>
    <name evidence="2" type="ordered locus">KRH_02840</name>
</gene>
<evidence type="ECO:0000313" key="2">
    <source>
        <dbReference type="EMBL" id="BAG28631.1"/>
    </source>
</evidence>
<dbReference type="Pfam" id="PF01755">
    <property type="entry name" value="Glyco_transf_25"/>
    <property type="match status" value="1"/>
</dbReference>
<dbReference type="AlphaFoldDB" id="B2GFF1"/>
<keyword evidence="3" id="KW-1185">Reference proteome</keyword>
<dbReference type="RefSeq" id="WP_012397358.1">
    <property type="nucleotide sequence ID" value="NC_010617.1"/>
</dbReference>
<accession>B2GFF1</accession>